<comment type="caution">
    <text evidence="2">The sequence shown here is derived from an EMBL/GenBank/DDBJ whole genome shotgun (WGS) entry which is preliminary data.</text>
</comment>
<keyword evidence="1" id="KW-1133">Transmembrane helix</keyword>
<name>A0A6B1D1C5_9CHLR</name>
<dbReference type="AlphaFoldDB" id="A0A6B1D1C5"/>
<feature type="transmembrane region" description="Helical" evidence="1">
    <location>
        <begin position="106"/>
        <end position="125"/>
    </location>
</feature>
<reference evidence="2" key="1">
    <citation type="submission" date="2019-09" db="EMBL/GenBank/DDBJ databases">
        <title>Characterisation of the sponge microbiome using genome-centric metagenomics.</title>
        <authorList>
            <person name="Engelberts J.P."/>
            <person name="Robbins S.J."/>
            <person name="De Goeij J.M."/>
            <person name="Aranda M."/>
            <person name="Bell S.C."/>
            <person name="Webster N.S."/>
        </authorList>
    </citation>
    <scope>NUCLEOTIDE SEQUENCE</scope>
    <source>
        <strain evidence="2">SB0661_bin_32</strain>
    </source>
</reference>
<accession>A0A6B1D1C5</accession>
<evidence type="ECO:0000256" key="1">
    <source>
        <dbReference type="SAM" id="Phobius"/>
    </source>
</evidence>
<keyword evidence="1" id="KW-0812">Transmembrane</keyword>
<protein>
    <submittedName>
        <fullName evidence="2">Uncharacterized protein</fullName>
    </submittedName>
</protein>
<feature type="transmembrane region" description="Helical" evidence="1">
    <location>
        <begin position="74"/>
        <end position="94"/>
    </location>
</feature>
<evidence type="ECO:0000313" key="2">
    <source>
        <dbReference type="EMBL" id="MYC93561.1"/>
    </source>
</evidence>
<proteinExistence type="predicted"/>
<organism evidence="2">
    <name type="scientific">Caldilineaceae bacterium SB0661_bin_32</name>
    <dbReference type="NCBI Taxonomy" id="2605255"/>
    <lineage>
        <taxon>Bacteria</taxon>
        <taxon>Bacillati</taxon>
        <taxon>Chloroflexota</taxon>
        <taxon>Caldilineae</taxon>
        <taxon>Caldilineales</taxon>
        <taxon>Caldilineaceae</taxon>
    </lineage>
</organism>
<feature type="transmembrane region" description="Helical" evidence="1">
    <location>
        <begin position="12"/>
        <end position="29"/>
    </location>
</feature>
<sequence length="127" mass="14226">MDFLSDIHRGLAQTGIFFFIALGVWAVWFRIRSRPLDGSWYGAAAIGELLMIVEFLLGWVLYGQGLGGNLARAFVHILYATVAVITLPAAYLYLSRLQDENVKTILFAIVCFFLMEVIIRARVVALV</sequence>
<feature type="transmembrane region" description="Helical" evidence="1">
    <location>
        <begin position="41"/>
        <end position="62"/>
    </location>
</feature>
<gene>
    <name evidence="2" type="ORF">F4X14_01195</name>
</gene>
<dbReference type="EMBL" id="VXMH01000008">
    <property type="protein sequence ID" value="MYC93561.1"/>
    <property type="molecule type" value="Genomic_DNA"/>
</dbReference>
<keyword evidence="1" id="KW-0472">Membrane</keyword>